<proteinExistence type="predicted"/>
<dbReference type="GO" id="GO:0016747">
    <property type="term" value="F:acyltransferase activity, transferring groups other than amino-acyl groups"/>
    <property type="evidence" value="ECO:0007669"/>
    <property type="project" value="InterPro"/>
</dbReference>
<dbReference type="AlphaFoldDB" id="A0A1M6N2J6"/>
<dbReference type="Gene3D" id="3.40.630.30">
    <property type="match status" value="1"/>
</dbReference>
<evidence type="ECO:0000313" key="3">
    <source>
        <dbReference type="Proteomes" id="UP000184080"/>
    </source>
</evidence>
<dbReference type="EMBL" id="FQZO01000010">
    <property type="protein sequence ID" value="SHJ89922.1"/>
    <property type="molecule type" value="Genomic_DNA"/>
</dbReference>
<organism evidence="2 3">
    <name type="scientific">Clostridium amylolyticum</name>
    <dbReference type="NCBI Taxonomy" id="1121298"/>
    <lineage>
        <taxon>Bacteria</taxon>
        <taxon>Bacillati</taxon>
        <taxon>Bacillota</taxon>
        <taxon>Clostridia</taxon>
        <taxon>Eubacteriales</taxon>
        <taxon>Clostridiaceae</taxon>
        <taxon>Clostridium</taxon>
    </lineage>
</organism>
<gene>
    <name evidence="2" type="ORF">SAMN05444401_0057</name>
</gene>
<reference evidence="2 3" key="1">
    <citation type="submission" date="2016-11" db="EMBL/GenBank/DDBJ databases">
        <authorList>
            <person name="Jaros S."/>
            <person name="Januszkiewicz K."/>
            <person name="Wedrychowicz H."/>
        </authorList>
    </citation>
    <scope>NUCLEOTIDE SEQUENCE [LARGE SCALE GENOMIC DNA]</scope>
    <source>
        <strain evidence="2 3">DSM 21864</strain>
    </source>
</reference>
<accession>A0A1M6N2J6</accession>
<evidence type="ECO:0000259" key="1">
    <source>
        <dbReference type="PROSITE" id="PS51186"/>
    </source>
</evidence>
<dbReference type="Proteomes" id="UP000184080">
    <property type="component" value="Unassembled WGS sequence"/>
</dbReference>
<evidence type="ECO:0000313" key="2">
    <source>
        <dbReference type="EMBL" id="SHJ89922.1"/>
    </source>
</evidence>
<protein>
    <submittedName>
        <fullName evidence="2">Protein N-acetyltransferase, RimJ/RimL family</fullName>
    </submittedName>
</protein>
<keyword evidence="2" id="KW-0808">Transferase</keyword>
<dbReference type="PANTHER" id="PTHR43415">
    <property type="entry name" value="SPERMIDINE N(1)-ACETYLTRANSFERASE"/>
    <property type="match status" value="1"/>
</dbReference>
<dbReference type="PROSITE" id="PS51186">
    <property type="entry name" value="GNAT"/>
    <property type="match status" value="1"/>
</dbReference>
<dbReference type="STRING" id="1121298.SAMN05444401_0057"/>
<dbReference type="Pfam" id="PF13302">
    <property type="entry name" value="Acetyltransf_3"/>
    <property type="match status" value="1"/>
</dbReference>
<dbReference type="PANTHER" id="PTHR43415:SF3">
    <property type="entry name" value="GNAT-FAMILY ACETYLTRANSFERASE"/>
    <property type="match status" value="1"/>
</dbReference>
<feature type="domain" description="N-acetyltransferase" evidence="1">
    <location>
        <begin position="8"/>
        <end position="169"/>
    </location>
</feature>
<dbReference type="InterPro" id="IPR000182">
    <property type="entry name" value="GNAT_dom"/>
</dbReference>
<keyword evidence="3" id="KW-1185">Reference proteome</keyword>
<sequence length="176" mass="20212">MLIRYKNLTIRNATKDDAAILSNWWNDGKIMAHAGFPKGLGTTPNEVELQLLQDSDDVRRSLMIESDNIPIGEMSYRNKGNGTAEIGIKICDFSKQEIGYGKRLLSMLINFLFEEIGYSKIILDTNLNNRRAQHVYEELGFKKVKINIDSWRNQLGELQSSIDYEMNNNDFINFAK</sequence>
<dbReference type="SUPFAM" id="SSF55729">
    <property type="entry name" value="Acyl-CoA N-acyltransferases (Nat)"/>
    <property type="match status" value="1"/>
</dbReference>
<dbReference type="RefSeq" id="WP_073011573.1">
    <property type="nucleotide sequence ID" value="NZ_FQZO01000010.1"/>
</dbReference>
<dbReference type="InterPro" id="IPR016181">
    <property type="entry name" value="Acyl_CoA_acyltransferase"/>
</dbReference>
<dbReference type="OrthoDB" id="9795206at2"/>
<name>A0A1M6N2J6_9CLOT</name>